<gene>
    <name evidence="7" type="ORF">KA717_15540</name>
</gene>
<name>A0A977PY70_9CYAN</name>
<accession>A0A977PY70</accession>
<feature type="domain" description="Peptidase S8/S53" evidence="6">
    <location>
        <begin position="103"/>
        <end position="356"/>
    </location>
</feature>
<comment type="similarity">
    <text evidence="1 5">Belongs to the peptidase S8 family.</text>
</comment>
<dbReference type="EMBL" id="CP073041">
    <property type="protein sequence ID" value="UXE63836.1"/>
    <property type="molecule type" value="Genomic_DNA"/>
</dbReference>
<dbReference type="Gene3D" id="3.40.50.200">
    <property type="entry name" value="Peptidase S8/S53 domain"/>
    <property type="match status" value="1"/>
</dbReference>
<protein>
    <submittedName>
        <fullName evidence="7">S8 family serine peptidase</fullName>
    </submittedName>
</protein>
<evidence type="ECO:0000256" key="2">
    <source>
        <dbReference type="ARBA" id="ARBA00022670"/>
    </source>
</evidence>
<dbReference type="InterPro" id="IPR023828">
    <property type="entry name" value="Peptidase_S8_Ser-AS"/>
</dbReference>
<dbReference type="PROSITE" id="PS00138">
    <property type="entry name" value="SUBTILASE_SER"/>
    <property type="match status" value="1"/>
</dbReference>
<keyword evidence="3" id="KW-0378">Hydrolase</keyword>
<dbReference type="PROSITE" id="PS51892">
    <property type="entry name" value="SUBTILASE"/>
    <property type="match status" value="1"/>
</dbReference>
<dbReference type="InterPro" id="IPR036852">
    <property type="entry name" value="Peptidase_S8/S53_dom_sf"/>
</dbReference>
<sequence length="558" mass="62060">MMNGNRKILRVVMTMRFGYPYFWIWFFLSFCLTSVVAQTSFLEQEGIDARRLQQAPYLLTGSKIAIGQVEVGRAGKFGFDKIAAWQPPFSLAGIFVRDRLAEPNRYLDNHAAMVAGILVSRDKRFPGVAPGARLYVGAIGSLAENGQPEECLTSQMIAQQNGNDVRAINFSFGESLNRDPRPEASLDGQALLSQCIDWLARSQNVLFVVAGNQGKGGIPIPTDHYNGLTVAYSTKRQEKFDKVDFANLSRSPQGIGRRIIEQEMNTGSRSGVTLVAPGSQIKTYDLAGKLHTVTGTSFAAPQVTGTIALLQEFGDRQLSRYSAHWSLASRRHEVMKAILLNSADKLQDSGDGSLLGMTRTILTQKNQIWRQSTAFHNPQIPLDPSMGAGQLNAFRAYQQFQAGQWTNQQPIPPLGWNYGHLTPQTFQDYILANPLAQHSFVAITLVWDRWVELEDQNQNKSYDLGENFRDLGLNNLDLYLLPVDSQTEISDQALSLCSSQSLVDSVEHIFCQVPQTGQYKIRVRSQSGAMRSRSTPYPVAQPYALSWWTATPNIQSTP</sequence>
<dbReference type="Proteomes" id="UP001065613">
    <property type="component" value="Chromosome"/>
</dbReference>
<dbReference type="SUPFAM" id="SSF49785">
    <property type="entry name" value="Galactose-binding domain-like"/>
    <property type="match status" value="1"/>
</dbReference>
<proteinExistence type="inferred from homology"/>
<keyword evidence="2" id="KW-0645">Protease</keyword>
<dbReference type="KEGG" id="wna:KA717_15540"/>
<evidence type="ECO:0000256" key="4">
    <source>
        <dbReference type="ARBA" id="ARBA00022825"/>
    </source>
</evidence>
<organism evidence="7">
    <name type="scientific">Woronichinia naegeliana WA131</name>
    <dbReference type="NCBI Taxonomy" id="2824559"/>
    <lineage>
        <taxon>Bacteria</taxon>
        <taxon>Bacillati</taxon>
        <taxon>Cyanobacteriota</taxon>
        <taxon>Cyanophyceae</taxon>
        <taxon>Synechococcales</taxon>
        <taxon>Coelosphaeriaceae</taxon>
        <taxon>Woronichinia</taxon>
    </lineage>
</organism>
<keyword evidence="4" id="KW-0720">Serine protease</keyword>
<dbReference type="InterPro" id="IPR050131">
    <property type="entry name" value="Peptidase_S8_subtilisin-like"/>
</dbReference>
<evidence type="ECO:0000256" key="5">
    <source>
        <dbReference type="PROSITE-ProRule" id="PRU01240"/>
    </source>
</evidence>
<evidence type="ECO:0000259" key="6">
    <source>
        <dbReference type="Pfam" id="PF00082"/>
    </source>
</evidence>
<dbReference type="SUPFAM" id="SSF52743">
    <property type="entry name" value="Subtilisin-like"/>
    <property type="match status" value="1"/>
</dbReference>
<comment type="caution">
    <text evidence="5">Lacks conserved residue(s) required for the propagation of feature annotation.</text>
</comment>
<dbReference type="Pfam" id="PF00082">
    <property type="entry name" value="Peptidase_S8"/>
    <property type="match status" value="1"/>
</dbReference>
<dbReference type="PANTHER" id="PTHR43806:SF11">
    <property type="entry name" value="CEREVISIN-RELATED"/>
    <property type="match status" value="1"/>
</dbReference>
<dbReference type="InterPro" id="IPR000209">
    <property type="entry name" value="Peptidase_S8/S53_dom"/>
</dbReference>
<reference evidence="7" key="1">
    <citation type="submission" date="2021-04" db="EMBL/GenBank/DDBJ databases">
        <title>Genome sequence of Woronichinia naegeliana from Washington state freshwater lake bloom.</title>
        <authorList>
            <person name="Dreher T.W."/>
        </authorList>
    </citation>
    <scope>NUCLEOTIDE SEQUENCE</scope>
    <source>
        <strain evidence="7">WA131</strain>
    </source>
</reference>
<evidence type="ECO:0000313" key="7">
    <source>
        <dbReference type="EMBL" id="UXE63836.1"/>
    </source>
</evidence>
<evidence type="ECO:0000256" key="1">
    <source>
        <dbReference type="ARBA" id="ARBA00011073"/>
    </source>
</evidence>
<evidence type="ECO:0000256" key="3">
    <source>
        <dbReference type="ARBA" id="ARBA00022801"/>
    </source>
</evidence>
<dbReference type="PANTHER" id="PTHR43806">
    <property type="entry name" value="PEPTIDASE S8"/>
    <property type="match status" value="1"/>
</dbReference>
<dbReference type="GO" id="GO:0004252">
    <property type="term" value="F:serine-type endopeptidase activity"/>
    <property type="evidence" value="ECO:0007669"/>
    <property type="project" value="InterPro"/>
</dbReference>
<dbReference type="GO" id="GO:0006508">
    <property type="term" value="P:proteolysis"/>
    <property type="evidence" value="ECO:0007669"/>
    <property type="project" value="UniProtKB-KW"/>
</dbReference>
<dbReference type="AlphaFoldDB" id="A0A977PY70"/>
<dbReference type="InterPro" id="IPR008979">
    <property type="entry name" value="Galactose-bd-like_sf"/>
</dbReference>